<feature type="transmembrane region" description="Helical" evidence="5">
    <location>
        <begin position="9"/>
        <end position="29"/>
    </location>
</feature>
<evidence type="ECO:0000256" key="2">
    <source>
        <dbReference type="ARBA" id="ARBA00023136"/>
    </source>
</evidence>
<dbReference type="InterPro" id="IPR036737">
    <property type="entry name" value="OmpA-like_sf"/>
</dbReference>
<evidence type="ECO:0000259" key="6">
    <source>
        <dbReference type="PROSITE" id="PS51123"/>
    </source>
</evidence>
<evidence type="ECO:0000313" key="8">
    <source>
        <dbReference type="Proteomes" id="UP000198412"/>
    </source>
</evidence>
<keyword evidence="8" id="KW-1185">Reference proteome</keyword>
<dbReference type="AlphaFoldDB" id="A0A238Y4C0"/>
<dbReference type="PANTHER" id="PTHR30329">
    <property type="entry name" value="STATOR ELEMENT OF FLAGELLAR MOTOR COMPLEX"/>
    <property type="match status" value="1"/>
</dbReference>
<feature type="domain" description="OmpA-like" evidence="6">
    <location>
        <begin position="243"/>
        <end position="365"/>
    </location>
</feature>
<dbReference type="InterPro" id="IPR006664">
    <property type="entry name" value="OMP_bac"/>
</dbReference>
<dbReference type="Proteomes" id="UP000198412">
    <property type="component" value="Unassembled WGS sequence"/>
</dbReference>
<dbReference type="InterPro" id="IPR050330">
    <property type="entry name" value="Bact_OuterMem_StrucFunc"/>
</dbReference>
<keyword evidence="5" id="KW-1133">Transmembrane helix</keyword>
<comment type="subcellular location">
    <subcellularLocation>
        <location evidence="1">Cell outer membrane</location>
    </subcellularLocation>
</comment>
<organism evidence="7 8">
    <name type="scientific">Lutibacter flavus</name>
    <dbReference type="NCBI Taxonomy" id="691689"/>
    <lineage>
        <taxon>Bacteria</taxon>
        <taxon>Pseudomonadati</taxon>
        <taxon>Bacteroidota</taxon>
        <taxon>Flavobacteriia</taxon>
        <taxon>Flavobacteriales</taxon>
        <taxon>Flavobacteriaceae</taxon>
        <taxon>Lutibacter</taxon>
    </lineage>
</organism>
<dbReference type="Gene3D" id="3.30.1330.60">
    <property type="entry name" value="OmpA-like domain"/>
    <property type="match status" value="1"/>
</dbReference>
<dbReference type="PROSITE" id="PS51123">
    <property type="entry name" value="OMPA_2"/>
    <property type="match status" value="1"/>
</dbReference>
<dbReference type="PRINTS" id="PR01021">
    <property type="entry name" value="OMPADOMAIN"/>
</dbReference>
<reference evidence="8" key="1">
    <citation type="submission" date="2017-06" db="EMBL/GenBank/DDBJ databases">
        <authorList>
            <person name="Varghese N."/>
            <person name="Submissions S."/>
        </authorList>
    </citation>
    <scope>NUCLEOTIDE SEQUENCE [LARGE SCALE GENOMIC DNA]</scope>
    <source>
        <strain evidence="8">DSM 27993</strain>
    </source>
</reference>
<keyword evidence="3" id="KW-0998">Cell outer membrane</keyword>
<gene>
    <name evidence="7" type="ORF">SAMN04488111_2277</name>
</gene>
<evidence type="ECO:0000313" key="7">
    <source>
        <dbReference type="EMBL" id="SNR66055.1"/>
    </source>
</evidence>
<name>A0A238Y4C0_9FLAO</name>
<dbReference type="GO" id="GO:0009279">
    <property type="term" value="C:cell outer membrane"/>
    <property type="evidence" value="ECO:0007669"/>
    <property type="project" value="UniProtKB-SubCell"/>
</dbReference>
<dbReference type="SUPFAM" id="SSF103088">
    <property type="entry name" value="OmpA-like"/>
    <property type="match status" value="1"/>
</dbReference>
<evidence type="ECO:0000256" key="5">
    <source>
        <dbReference type="SAM" id="Phobius"/>
    </source>
</evidence>
<proteinExistence type="predicted"/>
<keyword evidence="5" id="KW-0812">Transmembrane</keyword>
<protein>
    <submittedName>
        <fullName evidence="7">OmpA family protein</fullName>
    </submittedName>
</protein>
<dbReference type="Pfam" id="PF00691">
    <property type="entry name" value="OmpA"/>
    <property type="match status" value="1"/>
</dbReference>
<evidence type="ECO:0000256" key="4">
    <source>
        <dbReference type="PROSITE-ProRule" id="PRU00473"/>
    </source>
</evidence>
<evidence type="ECO:0000256" key="1">
    <source>
        <dbReference type="ARBA" id="ARBA00004442"/>
    </source>
</evidence>
<dbReference type="PANTHER" id="PTHR30329:SF21">
    <property type="entry name" value="LIPOPROTEIN YIAD-RELATED"/>
    <property type="match status" value="1"/>
</dbReference>
<accession>A0A238Y4C0</accession>
<dbReference type="EMBL" id="FZNX01000004">
    <property type="protein sequence ID" value="SNR66055.1"/>
    <property type="molecule type" value="Genomic_DNA"/>
</dbReference>
<dbReference type="InterPro" id="IPR006665">
    <property type="entry name" value="OmpA-like"/>
</dbReference>
<sequence length="368" mass="41482">MHSKKILKIMLNFFLILLICPFNFINLSAQNHQLIKVIAVVSGNETNNALFLVESDIPTLHFIRAQRIDGPQNGIFTQNSDNIRYTAISSVSGIPGNLSKIRFTFLQKDKRTPVEPNTFRFIINDIDGPNNEALATNCNANLSFLGTANPSNLLVINLPPTILSIGQVEENDGPTSRVMFEFNNVSVIEMDNFANDGYLKDFDMNDDYPISKPIFVKCKSYTSSIYTENDSIVVNKSNEFKKENELLKIKTNPIFFDLNKAEIRKDAVVELEKVFEIMEKFPKLIIELGSHTDSRDNDNYNLKLSESRAKATVNWFVSKGIGATRISGKGFGETQLVNKCANGVKCSEDQHQVNRRTEFVILNPEVIK</sequence>
<dbReference type="CDD" id="cd07185">
    <property type="entry name" value="OmpA_C-like"/>
    <property type="match status" value="1"/>
</dbReference>
<evidence type="ECO:0000256" key="3">
    <source>
        <dbReference type="ARBA" id="ARBA00023237"/>
    </source>
</evidence>
<keyword evidence="2 4" id="KW-0472">Membrane</keyword>
<dbReference type="OrthoDB" id="9782229at2"/>